<evidence type="ECO:0000313" key="4">
    <source>
        <dbReference type="RefSeq" id="XP_033569945.1"/>
    </source>
</evidence>
<dbReference type="EMBL" id="MU003720">
    <property type="protein sequence ID" value="KAF2802981.1"/>
    <property type="molecule type" value="Genomic_DNA"/>
</dbReference>
<protein>
    <submittedName>
        <fullName evidence="2 4">Uncharacterized protein</fullName>
    </submittedName>
</protein>
<proteinExistence type="predicted"/>
<dbReference type="AlphaFoldDB" id="A0A6A6Y2E7"/>
<reference evidence="2 4" key="1">
    <citation type="journal article" date="2020" name="Stud. Mycol.">
        <title>101 Dothideomycetes genomes: a test case for predicting lifestyles and emergence of pathogens.</title>
        <authorList>
            <person name="Haridas S."/>
            <person name="Albert R."/>
            <person name="Binder M."/>
            <person name="Bloem J."/>
            <person name="Labutti K."/>
            <person name="Salamov A."/>
            <person name="Andreopoulos B."/>
            <person name="Baker S."/>
            <person name="Barry K."/>
            <person name="Bills G."/>
            <person name="Bluhm B."/>
            <person name="Cannon C."/>
            <person name="Castanera R."/>
            <person name="Culley D."/>
            <person name="Daum C."/>
            <person name="Ezra D."/>
            <person name="Gonzalez J."/>
            <person name="Henrissat B."/>
            <person name="Kuo A."/>
            <person name="Liang C."/>
            <person name="Lipzen A."/>
            <person name="Lutzoni F."/>
            <person name="Magnuson J."/>
            <person name="Mondo S."/>
            <person name="Nolan M."/>
            <person name="Ohm R."/>
            <person name="Pangilinan J."/>
            <person name="Park H.-J."/>
            <person name="Ramirez L."/>
            <person name="Alfaro M."/>
            <person name="Sun H."/>
            <person name="Tritt A."/>
            <person name="Yoshinaga Y."/>
            <person name="Zwiers L.-H."/>
            <person name="Turgeon B."/>
            <person name="Goodwin S."/>
            <person name="Spatafora J."/>
            <person name="Crous P."/>
            <person name="Grigoriev I."/>
        </authorList>
    </citation>
    <scope>NUCLEOTIDE SEQUENCE</scope>
    <source>
        <strain evidence="2 4">CBS 304.34</strain>
    </source>
</reference>
<feature type="region of interest" description="Disordered" evidence="1">
    <location>
        <begin position="1"/>
        <end position="22"/>
    </location>
</feature>
<reference evidence="4" key="2">
    <citation type="submission" date="2020-04" db="EMBL/GenBank/DDBJ databases">
        <authorList>
            <consortium name="NCBI Genome Project"/>
        </authorList>
    </citation>
    <scope>NUCLEOTIDE SEQUENCE</scope>
    <source>
        <strain evidence="4">CBS 304.34</strain>
    </source>
</reference>
<dbReference type="RefSeq" id="XP_033569945.1">
    <property type="nucleotide sequence ID" value="XM_033726923.1"/>
</dbReference>
<reference evidence="4" key="3">
    <citation type="submission" date="2025-04" db="UniProtKB">
        <authorList>
            <consortium name="RefSeq"/>
        </authorList>
    </citation>
    <scope>IDENTIFICATION</scope>
    <source>
        <strain evidence="4">CBS 304.34</strain>
    </source>
</reference>
<name>A0A6A6Y2E7_9PEZI</name>
<gene>
    <name evidence="2 4" type="ORF">BDZ99DRAFT_548313</name>
</gene>
<dbReference type="Proteomes" id="UP000504636">
    <property type="component" value="Unplaced"/>
</dbReference>
<accession>A0A6A6Y2E7</accession>
<dbReference type="OrthoDB" id="3797005at2759"/>
<feature type="region of interest" description="Disordered" evidence="1">
    <location>
        <begin position="50"/>
        <end position="69"/>
    </location>
</feature>
<evidence type="ECO:0000313" key="2">
    <source>
        <dbReference type="EMBL" id="KAF2802981.1"/>
    </source>
</evidence>
<sequence>MAGVNPPQLAPQPDFGSLSQGLQEAATELANSANLPALSQGNAIMQQMQKMNDQMQQNHQQTQRQMQQQLRTDITTLRQASVYNSAARLENSNIRKTDTAIIALHGPTINANIAGFPATPAHLANMTGPALDRVLAALGQPTNGKTAAKKQRLRFYTGLRNISD</sequence>
<evidence type="ECO:0000313" key="3">
    <source>
        <dbReference type="Proteomes" id="UP000504636"/>
    </source>
</evidence>
<keyword evidence="3" id="KW-1185">Reference proteome</keyword>
<evidence type="ECO:0000256" key="1">
    <source>
        <dbReference type="SAM" id="MobiDB-lite"/>
    </source>
</evidence>
<organism evidence="2">
    <name type="scientific">Mytilinidion resinicola</name>
    <dbReference type="NCBI Taxonomy" id="574789"/>
    <lineage>
        <taxon>Eukaryota</taxon>
        <taxon>Fungi</taxon>
        <taxon>Dikarya</taxon>
        <taxon>Ascomycota</taxon>
        <taxon>Pezizomycotina</taxon>
        <taxon>Dothideomycetes</taxon>
        <taxon>Pleosporomycetidae</taxon>
        <taxon>Mytilinidiales</taxon>
        <taxon>Mytilinidiaceae</taxon>
        <taxon>Mytilinidion</taxon>
    </lineage>
</organism>
<dbReference type="GeneID" id="54467816"/>